<dbReference type="InterPro" id="IPR009072">
    <property type="entry name" value="Histone-fold"/>
</dbReference>
<dbReference type="Pfam" id="PF00808">
    <property type="entry name" value="CBFD_NFYB_HMF"/>
    <property type="match status" value="1"/>
</dbReference>
<keyword evidence="7" id="KW-0238">DNA-binding</keyword>
<evidence type="ECO:0000256" key="1">
    <source>
        <dbReference type="ARBA" id="ARBA00004123"/>
    </source>
</evidence>
<accession>A0A0K2TMN8</accession>
<evidence type="ECO:0000256" key="7">
    <source>
        <dbReference type="ARBA" id="ARBA00023125"/>
    </source>
</evidence>
<evidence type="ECO:0000313" key="14">
    <source>
        <dbReference type="EMBL" id="CDW27363.1"/>
    </source>
</evidence>
<reference evidence="14" key="1">
    <citation type="submission" date="2014-05" db="EMBL/GenBank/DDBJ databases">
        <authorList>
            <person name="Chronopoulou M."/>
        </authorList>
    </citation>
    <scope>NUCLEOTIDE SEQUENCE</scope>
    <source>
        <tissue evidence="14">Whole organism</tissue>
    </source>
</reference>
<dbReference type="InterPro" id="IPR050568">
    <property type="entry name" value="Transcr_DNA_Rep_Reg"/>
</dbReference>
<dbReference type="GO" id="GO:0008623">
    <property type="term" value="C:CHRAC"/>
    <property type="evidence" value="ECO:0007669"/>
    <property type="project" value="TreeGrafter"/>
</dbReference>
<comment type="subcellular location">
    <subcellularLocation>
        <location evidence="1">Nucleus</location>
    </subcellularLocation>
</comment>
<dbReference type="GO" id="GO:0006261">
    <property type="term" value="P:DNA-templated DNA replication"/>
    <property type="evidence" value="ECO:0007669"/>
    <property type="project" value="TreeGrafter"/>
</dbReference>
<evidence type="ECO:0000256" key="9">
    <source>
        <dbReference type="ARBA" id="ARBA00059032"/>
    </source>
</evidence>
<dbReference type="AlphaFoldDB" id="A0A0K2TMN8"/>
<name>A0A0K2TMN8_LEPSM</name>
<keyword evidence="6" id="KW-0175">Coiled coil</keyword>
<organism evidence="14">
    <name type="scientific">Lepeophtheirus salmonis</name>
    <name type="common">Salmon louse</name>
    <name type="synonym">Caligus salmonis</name>
    <dbReference type="NCBI Taxonomy" id="72036"/>
    <lineage>
        <taxon>Eukaryota</taxon>
        <taxon>Metazoa</taxon>
        <taxon>Ecdysozoa</taxon>
        <taxon>Arthropoda</taxon>
        <taxon>Crustacea</taxon>
        <taxon>Multicrustacea</taxon>
        <taxon>Hexanauplia</taxon>
        <taxon>Copepoda</taxon>
        <taxon>Siphonostomatoida</taxon>
        <taxon>Caligidae</taxon>
        <taxon>Lepeophtheirus</taxon>
    </lineage>
</organism>
<evidence type="ECO:0000256" key="6">
    <source>
        <dbReference type="ARBA" id="ARBA00023054"/>
    </source>
</evidence>
<proteinExistence type="predicted"/>
<dbReference type="GO" id="GO:0006338">
    <property type="term" value="P:chromatin remodeling"/>
    <property type="evidence" value="ECO:0007669"/>
    <property type="project" value="TreeGrafter"/>
</dbReference>
<dbReference type="CDD" id="cd22924">
    <property type="entry name" value="HFD_CHRAC1-like"/>
    <property type="match status" value="1"/>
</dbReference>
<keyword evidence="3" id="KW-0808">Transferase</keyword>
<keyword evidence="2" id="KW-0597">Phosphoprotein</keyword>
<dbReference type="Gene3D" id="1.10.20.10">
    <property type="entry name" value="Histone, subunit A"/>
    <property type="match status" value="1"/>
</dbReference>
<dbReference type="InterPro" id="IPR003958">
    <property type="entry name" value="CBFA_NFYB_domain"/>
</dbReference>
<dbReference type="OrthoDB" id="1291358at2759"/>
<comment type="function">
    <text evidence="9">Forms a complex with DNA polymerase epsilon subunit POLE3 and binds naked DNA, which is then incorporated into chromatin, aided by the nucleosome remodeling activity of ISWI/SNF2H and ACF1. Does not enhance nucleosome sliding activity of the ACF-5 ISWI chromatin remodeling complex.</text>
</comment>
<feature type="domain" description="Transcription factor CBF/NF-Y/archaeal histone" evidence="13">
    <location>
        <begin position="11"/>
        <end position="68"/>
    </location>
</feature>
<keyword evidence="4" id="KW-0548">Nucleotidyltransferase</keyword>
<dbReference type="PANTHER" id="PTHR10252:SF54">
    <property type="entry name" value="CHROMATIN ACCESSIBILITY COMPLEX PROTEIN 1"/>
    <property type="match status" value="1"/>
</dbReference>
<keyword evidence="5" id="KW-0007">Acetylation</keyword>
<evidence type="ECO:0000256" key="12">
    <source>
        <dbReference type="ARBA" id="ARBA00083235"/>
    </source>
</evidence>
<evidence type="ECO:0000259" key="13">
    <source>
        <dbReference type="Pfam" id="PF00808"/>
    </source>
</evidence>
<evidence type="ECO:0000256" key="8">
    <source>
        <dbReference type="ARBA" id="ARBA00023242"/>
    </source>
</evidence>
<dbReference type="FunFam" id="1.10.20.10:FF:000048">
    <property type="entry name" value="Chromatin accessibility complex subunit 1"/>
    <property type="match status" value="1"/>
</dbReference>
<evidence type="ECO:0000256" key="10">
    <source>
        <dbReference type="ARBA" id="ARBA00062516"/>
    </source>
</evidence>
<protein>
    <recommendedName>
        <fullName evidence="11">Chromatin accessibility complex protein 1</fullName>
    </recommendedName>
    <alternativeName>
        <fullName evidence="12">DNA polymerase epsilon subunit p15</fullName>
    </alternativeName>
</protein>
<keyword evidence="8" id="KW-0539">Nucleus</keyword>
<evidence type="ECO:0000256" key="3">
    <source>
        <dbReference type="ARBA" id="ARBA00022679"/>
    </source>
</evidence>
<dbReference type="GO" id="GO:0003677">
    <property type="term" value="F:DNA binding"/>
    <property type="evidence" value="ECO:0007669"/>
    <property type="project" value="UniProtKB-KW"/>
</dbReference>
<sequence>MTRNLDVKNTNLPLTRVRRIMKSSPDVGNISRETLYLITKATEKFISFLANDSLCNGRNKSQIEYEDLVNTVQNQRSLEFLRFILPKKMKFSEYLDMLGREGSPEKVEEFI</sequence>
<dbReference type="GO" id="GO:0046982">
    <property type="term" value="F:protein heterodimerization activity"/>
    <property type="evidence" value="ECO:0007669"/>
    <property type="project" value="InterPro"/>
</dbReference>
<evidence type="ECO:0000256" key="4">
    <source>
        <dbReference type="ARBA" id="ARBA00022695"/>
    </source>
</evidence>
<evidence type="ECO:0000256" key="5">
    <source>
        <dbReference type="ARBA" id="ARBA00022990"/>
    </source>
</evidence>
<dbReference type="GO" id="GO:0016779">
    <property type="term" value="F:nucleotidyltransferase activity"/>
    <property type="evidence" value="ECO:0007669"/>
    <property type="project" value="UniProtKB-KW"/>
</dbReference>
<dbReference type="EMBL" id="HACA01010002">
    <property type="protein sequence ID" value="CDW27363.1"/>
    <property type="molecule type" value="Transcribed_RNA"/>
</dbReference>
<dbReference type="PANTHER" id="PTHR10252">
    <property type="entry name" value="HISTONE-LIKE TRANSCRIPTION FACTOR CCAAT-RELATED"/>
    <property type="match status" value="1"/>
</dbReference>
<dbReference type="SUPFAM" id="SSF47113">
    <property type="entry name" value="Histone-fold"/>
    <property type="match status" value="1"/>
</dbReference>
<evidence type="ECO:0000256" key="11">
    <source>
        <dbReference type="ARBA" id="ARBA00071805"/>
    </source>
</evidence>
<comment type="subunit">
    <text evidence="10">Heterodimer with POLE3; binds to DNA. Component of the CHRAC ISWI chromatin remodeling complex at least composed of SMARCA5/SNF2H, BAZ1A/ACF1, CHRAC1 and POLE3; the complex preferentially binds DNA through the CHRAC1-POLE3 heterodimer and possesses ATP-dependent nucleosome-remodeling activity. Within the complex, the heterodimer with POLE3 interacts with SMARCA5/SNF2H; the interaction is direct and enhances nucleosome sliding activity by the SMARCA5/SNF2H and BAZ1A/ACF1 interaction. Within the complex, the heterodimer with POLE3 interacts with BAZ1A/ACF1; the interactions are direct.</text>
</comment>
<evidence type="ECO:0000256" key="2">
    <source>
        <dbReference type="ARBA" id="ARBA00022553"/>
    </source>
</evidence>